<reference evidence="1" key="2">
    <citation type="submission" date="2018-04" db="EMBL/GenBank/DDBJ databases">
        <title>OnivRS2 (Oryza nivara Reference Sequence Version 2).</title>
        <authorList>
            <person name="Zhang J."/>
            <person name="Kudrna D."/>
            <person name="Lee S."/>
            <person name="Talag J."/>
            <person name="Rajasekar S."/>
            <person name="Welchert J."/>
            <person name="Hsing Y.-I."/>
            <person name="Wing R.A."/>
        </authorList>
    </citation>
    <scope>NUCLEOTIDE SEQUENCE [LARGE SCALE GENOMIC DNA]</scope>
</reference>
<protein>
    <submittedName>
        <fullName evidence="1">Uncharacterized protein</fullName>
    </submittedName>
</protein>
<organism evidence="1">
    <name type="scientific">Oryza nivara</name>
    <name type="common">Indian wild rice</name>
    <name type="synonym">Oryza sativa f. spontanea</name>
    <dbReference type="NCBI Taxonomy" id="4536"/>
    <lineage>
        <taxon>Eukaryota</taxon>
        <taxon>Viridiplantae</taxon>
        <taxon>Streptophyta</taxon>
        <taxon>Embryophyta</taxon>
        <taxon>Tracheophyta</taxon>
        <taxon>Spermatophyta</taxon>
        <taxon>Magnoliopsida</taxon>
        <taxon>Liliopsida</taxon>
        <taxon>Poales</taxon>
        <taxon>Poaceae</taxon>
        <taxon>BOP clade</taxon>
        <taxon>Oryzoideae</taxon>
        <taxon>Oryzeae</taxon>
        <taxon>Oryzinae</taxon>
        <taxon>Oryza</taxon>
    </lineage>
</organism>
<keyword evidence="2" id="KW-1185">Reference proteome</keyword>
<dbReference type="HOGENOM" id="CLU_2310552_0_0_1"/>
<name>A0A0E0FW83_ORYNI</name>
<dbReference type="AlphaFoldDB" id="A0A0E0FW83"/>
<dbReference type="Gramene" id="ONIVA01G43390.1">
    <property type="protein sequence ID" value="ONIVA01G43390.1"/>
    <property type="gene ID" value="ONIVA01G43390"/>
</dbReference>
<dbReference type="EnsemblPlants" id="ONIVA01G43390.1">
    <property type="protein sequence ID" value="ONIVA01G43390.1"/>
    <property type="gene ID" value="ONIVA01G43390"/>
</dbReference>
<proteinExistence type="predicted"/>
<reference evidence="1" key="1">
    <citation type="submission" date="2015-04" db="UniProtKB">
        <authorList>
            <consortium name="EnsemblPlants"/>
        </authorList>
    </citation>
    <scope>IDENTIFICATION</scope>
    <source>
        <strain evidence="1">SL10</strain>
    </source>
</reference>
<sequence length="100" mass="11333">MDPTAPVLVAADLATPLLTTTNPAERRRDGVCGRDEGRWWQRRLDCRLDYLRSVGFLKDYPVEALACFRWYTGGNGMGSHAHYSGYQITGNIIQMWQLAL</sequence>
<evidence type="ECO:0000313" key="2">
    <source>
        <dbReference type="Proteomes" id="UP000006591"/>
    </source>
</evidence>
<evidence type="ECO:0000313" key="1">
    <source>
        <dbReference type="EnsemblPlants" id="ONIVA01G43390.1"/>
    </source>
</evidence>
<dbReference type="Proteomes" id="UP000006591">
    <property type="component" value="Chromosome 1"/>
</dbReference>
<accession>A0A0E0FW83</accession>